<keyword evidence="6" id="KW-0378">Hydrolase</keyword>
<evidence type="ECO:0000259" key="9">
    <source>
        <dbReference type="SMART" id="SM01011"/>
    </source>
</evidence>
<dbReference type="EC" id="3.4.11.9" evidence="4"/>
<evidence type="ECO:0000256" key="7">
    <source>
        <dbReference type="ARBA" id="ARBA00023211"/>
    </source>
</evidence>
<dbReference type="InterPro" id="IPR052433">
    <property type="entry name" value="X-Pro_dipept-like"/>
</dbReference>
<keyword evidence="5 8" id="KW-0479">Metal-binding</keyword>
<evidence type="ECO:0000256" key="8">
    <source>
        <dbReference type="RuleBase" id="RU000590"/>
    </source>
</evidence>
<evidence type="ECO:0000256" key="4">
    <source>
        <dbReference type="ARBA" id="ARBA00012574"/>
    </source>
</evidence>
<protein>
    <recommendedName>
        <fullName evidence="4">Xaa-Pro aminopeptidase</fullName>
        <ecNumber evidence="4">3.4.11.9</ecNumber>
    </recommendedName>
</protein>
<keyword evidence="7" id="KW-0464">Manganese</keyword>
<dbReference type="GO" id="GO:0030145">
    <property type="term" value="F:manganese ion binding"/>
    <property type="evidence" value="ECO:0007669"/>
    <property type="project" value="InterPro"/>
</dbReference>
<evidence type="ECO:0000256" key="5">
    <source>
        <dbReference type="ARBA" id="ARBA00022723"/>
    </source>
</evidence>
<gene>
    <name evidence="10" type="ORF">H9831_04015</name>
</gene>
<evidence type="ECO:0000256" key="6">
    <source>
        <dbReference type="ARBA" id="ARBA00022801"/>
    </source>
</evidence>
<keyword evidence="10" id="KW-0031">Aminopeptidase</keyword>
<dbReference type="Pfam" id="PF05195">
    <property type="entry name" value="AMP_N"/>
    <property type="match status" value="1"/>
</dbReference>
<accession>A0A9D1YNB7</accession>
<dbReference type="Gene3D" id="3.90.230.10">
    <property type="entry name" value="Creatinase/methionine aminopeptidase superfamily"/>
    <property type="match status" value="1"/>
</dbReference>
<evidence type="ECO:0000256" key="1">
    <source>
        <dbReference type="ARBA" id="ARBA00001424"/>
    </source>
</evidence>
<dbReference type="InterPro" id="IPR007865">
    <property type="entry name" value="Aminopep_P_N"/>
</dbReference>
<dbReference type="SMART" id="SM01011">
    <property type="entry name" value="AMP_N"/>
    <property type="match status" value="1"/>
</dbReference>
<comment type="caution">
    <text evidence="10">The sequence shown here is derived from an EMBL/GenBank/DDBJ whole genome shotgun (WGS) entry which is preliminary data.</text>
</comment>
<dbReference type="PANTHER" id="PTHR43226">
    <property type="entry name" value="XAA-PRO AMINOPEPTIDASE 3"/>
    <property type="match status" value="1"/>
</dbReference>
<evidence type="ECO:0000256" key="3">
    <source>
        <dbReference type="ARBA" id="ARBA00008766"/>
    </source>
</evidence>
<reference evidence="10" key="2">
    <citation type="submission" date="2021-04" db="EMBL/GenBank/DDBJ databases">
        <authorList>
            <person name="Gilroy R."/>
        </authorList>
    </citation>
    <scope>NUCLEOTIDE SEQUENCE</scope>
    <source>
        <strain evidence="10">ChiSxjej3B15-24422</strain>
    </source>
</reference>
<dbReference type="SUPFAM" id="SSF55920">
    <property type="entry name" value="Creatinase/aminopeptidase"/>
    <property type="match status" value="1"/>
</dbReference>
<evidence type="ECO:0000313" key="11">
    <source>
        <dbReference type="Proteomes" id="UP000824007"/>
    </source>
</evidence>
<dbReference type="InterPro" id="IPR000994">
    <property type="entry name" value="Pept_M24"/>
</dbReference>
<dbReference type="InterPro" id="IPR029149">
    <property type="entry name" value="Creatin/AminoP/Spt16_N"/>
</dbReference>
<reference evidence="10" key="1">
    <citation type="journal article" date="2021" name="PeerJ">
        <title>Extensive microbial diversity within the chicken gut microbiome revealed by metagenomics and culture.</title>
        <authorList>
            <person name="Gilroy R."/>
            <person name="Ravi A."/>
            <person name="Getino M."/>
            <person name="Pursley I."/>
            <person name="Horton D.L."/>
            <person name="Alikhan N.F."/>
            <person name="Baker D."/>
            <person name="Gharbi K."/>
            <person name="Hall N."/>
            <person name="Watson M."/>
            <person name="Adriaenssens E.M."/>
            <person name="Foster-Nyarko E."/>
            <person name="Jarju S."/>
            <person name="Secka A."/>
            <person name="Antonio M."/>
            <person name="Oren A."/>
            <person name="Chaudhuri R.R."/>
            <person name="La Ragione R."/>
            <person name="Hildebrand F."/>
            <person name="Pallen M.J."/>
        </authorList>
    </citation>
    <scope>NUCLEOTIDE SEQUENCE</scope>
    <source>
        <strain evidence="10">ChiSxjej3B15-24422</strain>
    </source>
</reference>
<feature type="domain" description="Aminopeptidase P N-terminal" evidence="9">
    <location>
        <begin position="1"/>
        <end position="134"/>
    </location>
</feature>
<dbReference type="InterPro" id="IPR001131">
    <property type="entry name" value="Peptidase_M24B_aminopep-P_CS"/>
</dbReference>
<dbReference type="Gene3D" id="3.40.350.10">
    <property type="entry name" value="Creatinase/prolidase N-terminal domain"/>
    <property type="match status" value="1"/>
</dbReference>
<evidence type="ECO:0000313" key="10">
    <source>
        <dbReference type="EMBL" id="HIY59836.1"/>
    </source>
</evidence>
<comment type="cofactor">
    <cofactor evidence="2">
        <name>Mn(2+)</name>
        <dbReference type="ChEBI" id="CHEBI:29035"/>
    </cofactor>
</comment>
<evidence type="ECO:0000256" key="2">
    <source>
        <dbReference type="ARBA" id="ARBA00001936"/>
    </source>
</evidence>
<dbReference type="Proteomes" id="UP000824007">
    <property type="component" value="Unassembled WGS sequence"/>
</dbReference>
<dbReference type="AlphaFoldDB" id="A0A9D1YNB7"/>
<dbReference type="PROSITE" id="PS00491">
    <property type="entry name" value="PROLINE_PEPTIDASE"/>
    <property type="match status" value="1"/>
</dbReference>
<dbReference type="GO" id="GO:0006508">
    <property type="term" value="P:proteolysis"/>
    <property type="evidence" value="ECO:0007669"/>
    <property type="project" value="TreeGrafter"/>
</dbReference>
<comment type="similarity">
    <text evidence="3 8">Belongs to the peptidase M24B family.</text>
</comment>
<keyword evidence="10" id="KW-0645">Protease</keyword>
<dbReference type="InterPro" id="IPR036005">
    <property type="entry name" value="Creatinase/aminopeptidase-like"/>
</dbReference>
<organism evidence="10 11">
    <name type="scientific">Candidatus Eisenbergiella pullistercoris</name>
    <dbReference type="NCBI Taxonomy" id="2838555"/>
    <lineage>
        <taxon>Bacteria</taxon>
        <taxon>Bacillati</taxon>
        <taxon>Bacillota</taxon>
        <taxon>Clostridia</taxon>
        <taxon>Lachnospirales</taxon>
        <taxon>Lachnospiraceae</taxon>
        <taxon>Eisenbergiella</taxon>
    </lineage>
</organism>
<proteinExistence type="inferred from homology"/>
<dbReference type="GO" id="GO:0070006">
    <property type="term" value="F:metalloaminopeptidase activity"/>
    <property type="evidence" value="ECO:0007669"/>
    <property type="project" value="InterPro"/>
</dbReference>
<comment type="catalytic activity">
    <reaction evidence="1">
        <text>Release of any N-terminal amino acid, including proline, that is linked to proline, even from a dipeptide or tripeptide.</text>
        <dbReference type="EC" id="3.4.11.9"/>
    </reaction>
</comment>
<dbReference type="PANTHER" id="PTHR43226:SF4">
    <property type="entry name" value="XAA-PRO AMINOPEPTIDASE 3"/>
    <property type="match status" value="1"/>
</dbReference>
<sequence length="415" mass="46512">MNYEMRRQKVYDKMEEHSVLILFSGIESHVSADEYAPFEANRNFFYLTGLRRERMILVMDQSGEKRKTTLYIPAFDPDAVRWTGKMVTDQEAKEISGIDNIAYTDAFESRIGGVMTREIVNTLYFDCYRHQTEDLPDYNAVRAREFGEKYPGAAVKNIFPVIAELRTRKDEDEVALIREAISITDRALQNVMSRLRPGMKEYQAQADFEYTVHYLGADGTSFPTIAGSGANGTMLHYETNRDTCEDGTLLLLDLGAKVQGYCADITRTYPVNGVFTPRQRAVYEAVLAANRAVAAAAKPGVTLSGLNEICKQVLAEGCRKLGLIDSAEKIGTYYMHGVSHHLGIDVHDVSARRDEPLQPGAVITDEPGLYIDEWEIGIRIEDDLLITEDGCEVLSADVIREADEIEAFMAQAKRG</sequence>
<dbReference type="GO" id="GO:0005829">
    <property type="term" value="C:cytosol"/>
    <property type="evidence" value="ECO:0007669"/>
    <property type="project" value="TreeGrafter"/>
</dbReference>
<name>A0A9D1YNB7_9FIRM</name>
<dbReference type="Pfam" id="PF00557">
    <property type="entry name" value="Peptidase_M24"/>
    <property type="match status" value="1"/>
</dbReference>
<dbReference type="SUPFAM" id="SSF53092">
    <property type="entry name" value="Creatinase/prolidase N-terminal domain"/>
    <property type="match status" value="1"/>
</dbReference>
<dbReference type="EMBL" id="DXDD01000048">
    <property type="protein sequence ID" value="HIY59836.1"/>
    <property type="molecule type" value="Genomic_DNA"/>
</dbReference>